<feature type="transmembrane region" description="Helical" evidence="2">
    <location>
        <begin position="652"/>
        <end position="673"/>
    </location>
</feature>
<feature type="region of interest" description="Disordered" evidence="1">
    <location>
        <begin position="747"/>
        <end position="809"/>
    </location>
</feature>
<feature type="transmembrane region" description="Helical" evidence="2">
    <location>
        <begin position="534"/>
        <end position="552"/>
    </location>
</feature>
<feature type="transmembrane region" description="Helical" evidence="2">
    <location>
        <begin position="102"/>
        <end position="123"/>
    </location>
</feature>
<evidence type="ECO:0000256" key="1">
    <source>
        <dbReference type="SAM" id="MobiDB-lite"/>
    </source>
</evidence>
<dbReference type="EMBL" id="GG662767">
    <property type="protein sequence ID" value="EAR92029.2"/>
    <property type="molecule type" value="Genomic_DNA"/>
</dbReference>
<accession>Q234H4</accession>
<keyword evidence="2 4" id="KW-0812">Transmembrane</keyword>
<feature type="transmembrane region" description="Helical" evidence="2">
    <location>
        <begin position="486"/>
        <end position="503"/>
    </location>
</feature>
<keyword evidence="2" id="KW-0472">Membrane</keyword>
<organism evidence="4 5">
    <name type="scientific">Tetrahymena thermophila (strain SB210)</name>
    <dbReference type="NCBI Taxonomy" id="312017"/>
    <lineage>
        <taxon>Eukaryota</taxon>
        <taxon>Sar</taxon>
        <taxon>Alveolata</taxon>
        <taxon>Ciliophora</taxon>
        <taxon>Intramacronucleata</taxon>
        <taxon>Oligohymenophorea</taxon>
        <taxon>Hymenostomatida</taxon>
        <taxon>Tetrahymenina</taxon>
        <taxon>Tetrahymenidae</taxon>
        <taxon>Tetrahymena</taxon>
    </lineage>
</organism>
<dbReference type="HOGENOM" id="CLU_312739_0_0_1"/>
<feature type="transmembrane region" description="Helical" evidence="2">
    <location>
        <begin position="445"/>
        <end position="466"/>
    </location>
</feature>
<feature type="transmembrane region" description="Helical" evidence="2">
    <location>
        <begin position="395"/>
        <end position="418"/>
    </location>
</feature>
<keyword evidence="2" id="KW-1133">Transmembrane helix</keyword>
<dbReference type="GeneID" id="7828141"/>
<evidence type="ECO:0000313" key="5">
    <source>
        <dbReference type="Proteomes" id="UP000009168"/>
    </source>
</evidence>
<gene>
    <name evidence="4" type="ORF">TTHERM_00105240</name>
</gene>
<proteinExistence type="predicted"/>
<dbReference type="PANTHER" id="PTHR13018">
    <property type="entry name" value="PROBABLE MEMBRANE PROTEIN DUF221-RELATED"/>
    <property type="match status" value="1"/>
</dbReference>
<reference evidence="5" key="1">
    <citation type="journal article" date="2006" name="PLoS Biol.">
        <title>Macronuclear genome sequence of the ciliate Tetrahymena thermophila, a model eukaryote.</title>
        <authorList>
            <person name="Eisen J.A."/>
            <person name="Coyne R.S."/>
            <person name="Wu M."/>
            <person name="Wu D."/>
            <person name="Thiagarajan M."/>
            <person name="Wortman J.R."/>
            <person name="Badger J.H."/>
            <person name="Ren Q."/>
            <person name="Amedeo P."/>
            <person name="Jones K.M."/>
            <person name="Tallon L.J."/>
            <person name="Delcher A.L."/>
            <person name="Salzberg S.L."/>
            <person name="Silva J.C."/>
            <person name="Haas B.J."/>
            <person name="Majoros W.H."/>
            <person name="Farzad M."/>
            <person name="Carlton J.M."/>
            <person name="Smith R.K. Jr."/>
            <person name="Garg J."/>
            <person name="Pearlman R.E."/>
            <person name="Karrer K.M."/>
            <person name="Sun L."/>
            <person name="Manning G."/>
            <person name="Elde N.C."/>
            <person name="Turkewitz A.P."/>
            <person name="Asai D.J."/>
            <person name="Wilkes D.E."/>
            <person name="Wang Y."/>
            <person name="Cai H."/>
            <person name="Collins K."/>
            <person name="Stewart B.A."/>
            <person name="Lee S.R."/>
            <person name="Wilamowska K."/>
            <person name="Weinberg Z."/>
            <person name="Ruzzo W.L."/>
            <person name="Wloga D."/>
            <person name="Gaertig J."/>
            <person name="Frankel J."/>
            <person name="Tsao C.-C."/>
            <person name="Gorovsky M.A."/>
            <person name="Keeling P.J."/>
            <person name="Waller R.F."/>
            <person name="Patron N.J."/>
            <person name="Cherry J.M."/>
            <person name="Stover N.A."/>
            <person name="Krieger C.J."/>
            <person name="del Toro C."/>
            <person name="Ryder H.F."/>
            <person name="Williamson S.C."/>
            <person name="Barbeau R.A."/>
            <person name="Hamilton E.P."/>
            <person name="Orias E."/>
        </authorList>
    </citation>
    <scope>NUCLEOTIDE SEQUENCE [LARGE SCALE GENOMIC DNA]</scope>
    <source>
        <strain evidence="5">SB210</strain>
    </source>
</reference>
<dbReference type="RefSeq" id="XP_001012274.2">
    <property type="nucleotide sequence ID" value="XM_001012274.2"/>
</dbReference>
<feature type="domain" description="CSC1/OSCA1-like 7TM region" evidence="3">
    <location>
        <begin position="393"/>
        <end position="665"/>
    </location>
</feature>
<dbReference type="GO" id="GO:0005886">
    <property type="term" value="C:plasma membrane"/>
    <property type="evidence" value="ECO:0007669"/>
    <property type="project" value="TreeGrafter"/>
</dbReference>
<dbReference type="AlphaFoldDB" id="Q234H4"/>
<feature type="transmembrane region" description="Helical" evidence="2">
    <location>
        <begin position="12"/>
        <end position="29"/>
    </location>
</feature>
<dbReference type="KEGG" id="tet:TTHERM_00105240"/>
<protein>
    <submittedName>
        <fullName evidence="4">Transmembrane protein, putative</fullName>
    </submittedName>
</protein>
<feature type="compositionally biased region" description="Low complexity" evidence="1">
    <location>
        <begin position="769"/>
        <end position="802"/>
    </location>
</feature>
<dbReference type="eggNOG" id="ENOG502SQKI">
    <property type="taxonomic scope" value="Eukaryota"/>
</dbReference>
<dbReference type="Proteomes" id="UP000009168">
    <property type="component" value="Unassembled WGS sequence"/>
</dbReference>
<feature type="transmembrane region" description="Helical" evidence="2">
    <location>
        <begin position="680"/>
        <end position="697"/>
    </location>
</feature>
<keyword evidence="5" id="KW-1185">Reference proteome</keyword>
<dbReference type="PANTHER" id="PTHR13018:SF5">
    <property type="entry name" value="RE44586P"/>
    <property type="match status" value="1"/>
</dbReference>
<dbReference type="InterPro" id="IPR003864">
    <property type="entry name" value="CSC1/OSCA1-like_7TM"/>
</dbReference>
<name>Q234H4_TETTS</name>
<feature type="transmembrane region" description="Helical" evidence="2">
    <location>
        <begin position="599"/>
        <end position="625"/>
    </location>
</feature>
<dbReference type="Pfam" id="PF02714">
    <property type="entry name" value="RSN1_7TM"/>
    <property type="match status" value="1"/>
</dbReference>
<dbReference type="InterPro" id="IPR045122">
    <property type="entry name" value="Csc1-like"/>
</dbReference>
<dbReference type="GO" id="GO:0005227">
    <property type="term" value="F:calcium-activated cation channel activity"/>
    <property type="evidence" value="ECO:0007669"/>
    <property type="project" value="InterPro"/>
</dbReference>
<evidence type="ECO:0000259" key="3">
    <source>
        <dbReference type="Pfam" id="PF02714"/>
    </source>
</evidence>
<dbReference type="InParanoid" id="Q234H4"/>
<evidence type="ECO:0000313" key="4">
    <source>
        <dbReference type="EMBL" id="EAR92029.2"/>
    </source>
</evidence>
<sequence length="849" mass="99587">MNNLYVFLAQQGLNSFILIFGLCIWKIVWVDNFDNYVPKGNIQSDCQSFLHNRKEVYKAEGFRDIISLMFKAISDFHPKYWIENIGFDGYCYLYLQRKFLQFLGQIILLGCLIWGAGTLLYSLNLNPYIYYYIDSIFLPYKLSIFMFTISALFINKLIYIRKHLQNQLIDTLFGKTSSKGVDWMKLRTIMVEGVPLNDLNGEMLRHKIDNDLQDEGKYANVDQVMIIPAYSRMLKLIQKLRDLETGQQVMHGEVPFLRKIFLKLCVPRKYLDKLSFENKKISIKQKIEQETKKKYSGSGYAIVNFESIEAAKFCLEKYSPNKTFLQVAFEAVKNCCTKCCTSTHISRARTQSIDSDMLANYKDFSIICYEIPDPADIAWLNLEGELRGIQFWRRILINIFFIFMLLFFSTPAAIFAFIQKYFRIDFFQFGWTDYIPKPFGPLLKLYLPALVIVMLNQVVILFIDLVTYQEKFQRHSVFQISIFRKYYLYLIFNVVIVPAFFMASQDSLYEILMGNIKVDFRQAFDRLYTSDHGMVYSIIISQSAAVSVFVYINRIGDLVMNYFSPYLTYHKRIFQNDDESYLRTGDEVFQYGYFYSQMLMVLSIVLQFMLSSGWVLGSGYLYFFLRHCLDSYLLLTIHTREIESSGLMVNSALRYAMIGVFLFQIQFLIDFYLKQDWYQMVIAGILIMFSFIIFFILRQPLFKIDLIKDDQIDYARYNRTEIKHEWRKLYKHPLILNPSASSSSKEIRKTGFKLNRPNPSQNKGDKVSIKSSRQSSNQNSKLSSNIRNQQRNSQFSQNQQSQLTAASSNKQIKSKFSQVKNGGFATDTDNGINTREDTEIYYNSKQKLF</sequence>
<evidence type="ECO:0000256" key="2">
    <source>
        <dbReference type="SAM" id="Phobius"/>
    </source>
</evidence>
<feature type="transmembrane region" description="Helical" evidence="2">
    <location>
        <begin position="129"/>
        <end position="154"/>
    </location>
</feature>
<dbReference type="OrthoDB" id="309873at2759"/>